<accession>A0AB39UTC0</accession>
<evidence type="ECO:0000313" key="3">
    <source>
        <dbReference type="EMBL" id="XDT71354.1"/>
    </source>
</evidence>
<keyword evidence="1" id="KW-0175">Coiled coil</keyword>
<dbReference type="InterPro" id="IPR029024">
    <property type="entry name" value="TerB-like"/>
</dbReference>
<dbReference type="Gene3D" id="1.10.3680.10">
    <property type="entry name" value="TerB-like"/>
    <property type="match status" value="1"/>
</dbReference>
<name>A0AB39UTC0_9GAMM</name>
<dbReference type="InterPro" id="IPR007791">
    <property type="entry name" value="DjlA_N"/>
</dbReference>
<evidence type="ECO:0000256" key="1">
    <source>
        <dbReference type="SAM" id="Coils"/>
    </source>
</evidence>
<dbReference type="SUPFAM" id="SSF158682">
    <property type="entry name" value="TerB-like"/>
    <property type="match status" value="1"/>
</dbReference>
<sequence>MIELLKDLVATFREGKGPVPEPALERLCAALMLQLAAIDQNLDAAEETVIQEYIRRHFGLTEEETRRTLEDARDDAERATSLYELTSVINSRCDEDQKVYLIYQMWCLAFADGTLDRYEEHFIRRAAELLYVPHVRMMRAKHDAAQDTGFGH</sequence>
<feature type="coiled-coil region" evidence="1">
    <location>
        <begin position="28"/>
        <end position="82"/>
    </location>
</feature>
<gene>
    <name evidence="3" type="ORF">AAIA72_11125</name>
</gene>
<dbReference type="EMBL" id="CP154858">
    <property type="protein sequence ID" value="XDT71354.1"/>
    <property type="molecule type" value="Genomic_DNA"/>
</dbReference>
<dbReference type="RefSeq" id="WP_369600389.1">
    <property type="nucleotide sequence ID" value="NZ_CP154858.1"/>
</dbReference>
<dbReference type="KEGG" id="tcd:AAIA72_11125"/>
<reference evidence="3" key="1">
    <citation type="submission" date="2024-05" db="EMBL/GenBank/DDBJ databases">
        <title>Genome sequencing of novel strain.</title>
        <authorList>
            <person name="Ganbat D."/>
            <person name="Ganbat S."/>
            <person name="Lee S.-J."/>
        </authorList>
    </citation>
    <scope>NUCLEOTIDE SEQUENCE</scope>
    <source>
        <strain evidence="3">SMD15-11</strain>
    </source>
</reference>
<proteinExistence type="predicted"/>
<dbReference type="Pfam" id="PF05099">
    <property type="entry name" value="TerB"/>
    <property type="match status" value="1"/>
</dbReference>
<dbReference type="CDD" id="cd07313">
    <property type="entry name" value="terB_like_2"/>
    <property type="match status" value="1"/>
</dbReference>
<evidence type="ECO:0000259" key="2">
    <source>
        <dbReference type="Pfam" id="PF05099"/>
    </source>
</evidence>
<organism evidence="3">
    <name type="scientific">Thermohahella caldifontis</name>
    <dbReference type="NCBI Taxonomy" id="3142973"/>
    <lineage>
        <taxon>Bacteria</taxon>
        <taxon>Pseudomonadati</taxon>
        <taxon>Pseudomonadota</taxon>
        <taxon>Gammaproteobacteria</taxon>
        <taxon>Oceanospirillales</taxon>
        <taxon>Hahellaceae</taxon>
        <taxon>Thermohahella</taxon>
    </lineage>
</organism>
<dbReference type="AlphaFoldDB" id="A0AB39UTC0"/>
<feature type="domain" description="Co-chaperone DjlA N-terminal" evidence="2">
    <location>
        <begin position="28"/>
        <end position="141"/>
    </location>
</feature>
<protein>
    <submittedName>
        <fullName evidence="3">TerB family tellurite resistance protein</fullName>
    </submittedName>
</protein>